<dbReference type="InterPro" id="IPR014147">
    <property type="entry name" value="T4SS_TrbJ"/>
</dbReference>
<dbReference type="NCBIfam" id="TIGR02780">
    <property type="entry name" value="TrbJ_Ti"/>
    <property type="match status" value="1"/>
</dbReference>
<gene>
    <name evidence="2" type="primary">trbJ</name>
    <name evidence="2" type="ORF">DZC30_21735</name>
</gene>
<feature type="chain" id="PRO_5016861846" evidence="1">
    <location>
        <begin position="24"/>
        <end position="243"/>
    </location>
</feature>
<dbReference type="EMBL" id="QURR01000049">
    <property type="protein sequence ID" value="RGE39514.1"/>
    <property type="molecule type" value="Genomic_DNA"/>
</dbReference>
<feature type="signal peptide" evidence="1">
    <location>
        <begin position="1"/>
        <end position="23"/>
    </location>
</feature>
<proteinExistence type="predicted"/>
<name>A0A373F5R8_COMTE</name>
<accession>A0A373F5R8</accession>
<protein>
    <submittedName>
        <fullName evidence="2">P-type conjugative transfer protein TrbJ</fullName>
    </submittedName>
</protein>
<comment type="caution">
    <text evidence="2">The sequence shown here is derived from an EMBL/GenBank/DDBJ whole genome shotgun (WGS) entry which is preliminary data.</text>
</comment>
<dbReference type="OrthoDB" id="9807335at2"/>
<keyword evidence="1" id="KW-0732">Signal</keyword>
<dbReference type="Proteomes" id="UP000261948">
    <property type="component" value="Unassembled WGS sequence"/>
</dbReference>
<dbReference type="SUPFAM" id="SSF101082">
    <property type="entry name" value="Typo IV secretion system protein TraC"/>
    <property type="match status" value="1"/>
</dbReference>
<evidence type="ECO:0000256" key="1">
    <source>
        <dbReference type="SAM" id="SignalP"/>
    </source>
</evidence>
<sequence length="243" mass="26595">MKKTIIAAIVSASLALAAPPSFAGSVAGFGGSTEITQLANNIELVQSYLQQVQSYATQLQQYQNMIQNTLNIPAQVWGSIEGELMGVASVVQQGQALAYSATNIATQFENTFKGFTFTGTDFKKEYRDLSRKTLDTLKGSLMAANMQSNQFATEEMTLKQLRTMSQSATGQMQAIQVGSQIAEQQVQQLQKLRQLMMAQLNQQNTYLAGQEQKEATRKVAADRAFDVGDPTTNTHKGYKGGWK</sequence>
<evidence type="ECO:0000313" key="3">
    <source>
        <dbReference type="Proteomes" id="UP000261948"/>
    </source>
</evidence>
<reference evidence="2 3" key="1">
    <citation type="submission" date="2018-08" db="EMBL/GenBank/DDBJ databases">
        <title>Comamonas testosteroni strain SWCO2.</title>
        <authorList>
            <person name="Jiang N."/>
            <person name="Zhang X.Z."/>
        </authorList>
    </citation>
    <scope>NUCLEOTIDE SEQUENCE [LARGE SCALE GENOMIC DNA]</scope>
    <source>
        <strain evidence="2 3">SWCO2</strain>
    </source>
</reference>
<organism evidence="2 3">
    <name type="scientific">Comamonas testosteroni</name>
    <name type="common">Pseudomonas testosteroni</name>
    <dbReference type="NCBI Taxonomy" id="285"/>
    <lineage>
        <taxon>Bacteria</taxon>
        <taxon>Pseudomonadati</taxon>
        <taxon>Pseudomonadota</taxon>
        <taxon>Betaproteobacteria</taxon>
        <taxon>Burkholderiales</taxon>
        <taxon>Comamonadaceae</taxon>
        <taxon>Comamonas</taxon>
    </lineage>
</organism>
<dbReference type="AlphaFoldDB" id="A0A373F5R8"/>
<keyword evidence="3" id="KW-1185">Reference proteome</keyword>
<evidence type="ECO:0000313" key="2">
    <source>
        <dbReference type="EMBL" id="RGE39514.1"/>
    </source>
</evidence>